<keyword evidence="2" id="KW-1185">Reference proteome</keyword>
<dbReference type="Proteomes" id="UP000054266">
    <property type="component" value="Unassembled WGS sequence"/>
</dbReference>
<dbReference type="InterPro" id="IPR054208">
    <property type="entry name" value="DUF6914"/>
</dbReference>
<organism evidence="1 2">
    <name type="scientific">Phialophora macrospora</name>
    <dbReference type="NCBI Taxonomy" id="1851006"/>
    <lineage>
        <taxon>Eukaryota</taxon>
        <taxon>Fungi</taxon>
        <taxon>Dikarya</taxon>
        <taxon>Ascomycota</taxon>
        <taxon>Pezizomycotina</taxon>
        <taxon>Eurotiomycetes</taxon>
        <taxon>Chaetothyriomycetidae</taxon>
        <taxon>Chaetothyriales</taxon>
        <taxon>Herpotrichiellaceae</taxon>
        <taxon>Phialophora</taxon>
    </lineage>
</organism>
<dbReference type="AlphaFoldDB" id="A0A0D2E8P5"/>
<evidence type="ECO:0000313" key="1">
    <source>
        <dbReference type="EMBL" id="KIW70682.1"/>
    </source>
</evidence>
<dbReference type="Pfam" id="PF21858">
    <property type="entry name" value="DUF6914"/>
    <property type="match status" value="1"/>
</dbReference>
<protein>
    <submittedName>
        <fullName evidence="1">Uncharacterized protein</fullName>
    </submittedName>
</protein>
<sequence length="183" mass="20907">MPRNKPRLQLALYTRPKHPGTYHYALFVSPKFTRPLEGRTATKHHVKNTLQNISGELRQPWRYERIAISDVRLEHRLLVRVVIAKIISVDTLERTLEGLPIYQIDDSDQMKAQSFNCLAWVGAALEALGEKGVLAGLGDWDWIQRRSLEYVEGKNELGRWSANWPGEVEVPVLDLLDGKEIVG</sequence>
<evidence type="ECO:0000313" key="2">
    <source>
        <dbReference type="Proteomes" id="UP000054266"/>
    </source>
</evidence>
<name>A0A0D2E8P5_9EURO</name>
<dbReference type="EMBL" id="KN846957">
    <property type="protein sequence ID" value="KIW70682.1"/>
    <property type="molecule type" value="Genomic_DNA"/>
</dbReference>
<reference evidence="1 2" key="1">
    <citation type="submission" date="2015-01" db="EMBL/GenBank/DDBJ databases">
        <title>The Genome Sequence of Capronia semiimmersa CBS27337.</title>
        <authorList>
            <consortium name="The Broad Institute Genomics Platform"/>
            <person name="Cuomo C."/>
            <person name="de Hoog S."/>
            <person name="Gorbushina A."/>
            <person name="Stielow B."/>
            <person name="Teixiera M."/>
            <person name="Abouelleil A."/>
            <person name="Chapman S.B."/>
            <person name="Priest M."/>
            <person name="Young S.K."/>
            <person name="Wortman J."/>
            <person name="Nusbaum C."/>
            <person name="Birren B."/>
        </authorList>
    </citation>
    <scope>NUCLEOTIDE SEQUENCE [LARGE SCALE GENOMIC DNA]</scope>
    <source>
        <strain evidence="1 2">CBS 27337</strain>
    </source>
</reference>
<dbReference type="HOGENOM" id="CLU_095770_2_1_1"/>
<gene>
    <name evidence="1" type="ORF">PV04_02927</name>
</gene>
<proteinExistence type="predicted"/>
<accession>A0A0D2E8P5</accession>